<accession>A0A1C0ARH0</accession>
<name>A0A1C0ARH0_9ACTN</name>
<sequence>MIGLCAAAALTVGAGSAFAGEIKGTGELMEVKANSECAYSGLEDHPFEPGTVQTFGYVKRMYGATGGANEQEGPFGLTGCNARDYGMHD</sequence>
<protein>
    <submittedName>
        <fullName evidence="2">Uncharacterized protein</fullName>
    </submittedName>
</protein>
<gene>
    <name evidence="2" type="ORF">BCR15_12515</name>
</gene>
<evidence type="ECO:0000313" key="2">
    <source>
        <dbReference type="EMBL" id="OCL36903.1"/>
    </source>
</evidence>
<feature type="signal peptide" evidence="1">
    <location>
        <begin position="1"/>
        <end position="19"/>
    </location>
</feature>
<evidence type="ECO:0000313" key="3">
    <source>
        <dbReference type="Proteomes" id="UP000093501"/>
    </source>
</evidence>
<comment type="caution">
    <text evidence="2">The sequence shown here is derived from an EMBL/GenBank/DDBJ whole genome shotgun (WGS) entry which is preliminary data.</text>
</comment>
<dbReference type="AlphaFoldDB" id="A0A1C0ARH0"/>
<keyword evidence="1" id="KW-0732">Signal</keyword>
<reference evidence="3" key="1">
    <citation type="submission" date="2016-07" db="EMBL/GenBank/DDBJ databases">
        <authorList>
            <person name="Florea S."/>
            <person name="Webb J.S."/>
            <person name="Jaromczyk J."/>
            <person name="Schardl C.L."/>
        </authorList>
    </citation>
    <scope>NUCLEOTIDE SEQUENCE [LARGE SCALE GENOMIC DNA]</scope>
    <source>
        <strain evidence="3">IPBSL-7</strain>
    </source>
</reference>
<organism evidence="2 3">
    <name type="scientific">Tessaracoccus lapidicaptus</name>
    <dbReference type="NCBI Taxonomy" id="1427523"/>
    <lineage>
        <taxon>Bacteria</taxon>
        <taxon>Bacillati</taxon>
        <taxon>Actinomycetota</taxon>
        <taxon>Actinomycetes</taxon>
        <taxon>Propionibacteriales</taxon>
        <taxon>Propionibacteriaceae</taxon>
        <taxon>Tessaracoccus</taxon>
    </lineage>
</organism>
<feature type="chain" id="PRO_5008643270" evidence="1">
    <location>
        <begin position="20"/>
        <end position="89"/>
    </location>
</feature>
<dbReference type="EMBL" id="MBQD01000004">
    <property type="protein sequence ID" value="OCL36903.1"/>
    <property type="molecule type" value="Genomic_DNA"/>
</dbReference>
<evidence type="ECO:0000256" key="1">
    <source>
        <dbReference type="SAM" id="SignalP"/>
    </source>
</evidence>
<proteinExistence type="predicted"/>
<keyword evidence="3" id="KW-1185">Reference proteome</keyword>
<dbReference type="Proteomes" id="UP000093501">
    <property type="component" value="Unassembled WGS sequence"/>
</dbReference>